<sequence length="91" mass="10016">MAGSLRHNRPKKKPTRHFQPSQKRPLYGGMQQPMLQQPGVMQPSVMQPSIVQHPSVMTGMTGVTSGPYKPEYAAAFPQLSAPNEQTVSENV</sequence>
<accession>A0A0G4H4B3</accession>
<proteinExistence type="predicted"/>
<evidence type="ECO:0000313" key="2">
    <source>
        <dbReference type="EMBL" id="CEM38599.1"/>
    </source>
</evidence>
<gene>
    <name evidence="2" type="ORF">Cvel_24641</name>
</gene>
<protein>
    <submittedName>
        <fullName evidence="2">Uncharacterized protein</fullName>
    </submittedName>
</protein>
<organism evidence="2">
    <name type="scientific">Chromera velia CCMP2878</name>
    <dbReference type="NCBI Taxonomy" id="1169474"/>
    <lineage>
        <taxon>Eukaryota</taxon>
        <taxon>Sar</taxon>
        <taxon>Alveolata</taxon>
        <taxon>Colpodellida</taxon>
        <taxon>Chromeraceae</taxon>
        <taxon>Chromera</taxon>
    </lineage>
</organism>
<dbReference type="EMBL" id="CDMZ01001866">
    <property type="protein sequence ID" value="CEM38599.1"/>
    <property type="molecule type" value="Genomic_DNA"/>
</dbReference>
<name>A0A0G4H4B3_9ALVE</name>
<feature type="compositionally biased region" description="Basic residues" evidence="1">
    <location>
        <begin position="1"/>
        <end position="16"/>
    </location>
</feature>
<evidence type="ECO:0000256" key="1">
    <source>
        <dbReference type="SAM" id="MobiDB-lite"/>
    </source>
</evidence>
<dbReference type="AlphaFoldDB" id="A0A0G4H4B3"/>
<feature type="non-terminal residue" evidence="2">
    <location>
        <position position="91"/>
    </location>
</feature>
<reference evidence="2" key="1">
    <citation type="submission" date="2014-11" db="EMBL/GenBank/DDBJ databases">
        <authorList>
            <person name="Otto D Thomas"/>
            <person name="Naeem Raeece"/>
        </authorList>
    </citation>
    <scope>NUCLEOTIDE SEQUENCE</scope>
</reference>
<feature type="region of interest" description="Disordered" evidence="1">
    <location>
        <begin position="1"/>
        <end position="35"/>
    </location>
</feature>